<evidence type="ECO:0000256" key="2">
    <source>
        <dbReference type="ARBA" id="ARBA00040895"/>
    </source>
</evidence>
<protein>
    <recommendedName>
        <fullName evidence="2">Altered inheritance of mitochondria protein 32</fullName>
    </recommendedName>
</protein>
<gene>
    <name evidence="4" type="ORF">CDD81_6022</name>
</gene>
<evidence type="ECO:0000256" key="3">
    <source>
        <dbReference type="SAM" id="MobiDB-lite"/>
    </source>
</evidence>
<evidence type="ECO:0000313" key="5">
    <source>
        <dbReference type="Proteomes" id="UP000226192"/>
    </source>
</evidence>
<comment type="caution">
    <text evidence="4">The sequence shown here is derived from an EMBL/GenBank/DDBJ whole genome shotgun (WGS) entry which is preliminary data.</text>
</comment>
<dbReference type="Proteomes" id="UP000226192">
    <property type="component" value="Unassembled WGS sequence"/>
</dbReference>
<dbReference type="CDD" id="cd03062">
    <property type="entry name" value="TRX_Fd_Sucrase"/>
    <property type="match status" value="1"/>
</dbReference>
<dbReference type="OrthoDB" id="10253744at2759"/>
<dbReference type="SUPFAM" id="SSF52833">
    <property type="entry name" value="Thioredoxin-like"/>
    <property type="match status" value="1"/>
</dbReference>
<dbReference type="InterPro" id="IPR036249">
    <property type="entry name" value="Thioredoxin-like_sf"/>
</dbReference>
<dbReference type="PANTHER" id="PTHR31902:SF7">
    <property type="entry name" value="ALTERED INHERITANCE OF MITOCHONDRIA PROTEIN 32"/>
    <property type="match status" value="1"/>
</dbReference>
<accession>A0A2C5Y962</accession>
<organism evidence="4 5">
    <name type="scientific">Ophiocordyceps australis</name>
    <dbReference type="NCBI Taxonomy" id="1399860"/>
    <lineage>
        <taxon>Eukaryota</taxon>
        <taxon>Fungi</taxon>
        <taxon>Dikarya</taxon>
        <taxon>Ascomycota</taxon>
        <taxon>Pezizomycotina</taxon>
        <taxon>Sordariomycetes</taxon>
        <taxon>Hypocreomycetidae</taxon>
        <taxon>Hypocreales</taxon>
        <taxon>Ophiocordycipitaceae</taxon>
        <taxon>Ophiocordyceps</taxon>
    </lineage>
</organism>
<keyword evidence="5" id="KW-1185">Reference proteome</keyword>
<evidence type="ECO:0000313" key="4">
    <source>
        <dbReference type="EMBL" id="PHH63421.1"/>
    </source>
</evidence>
<comment type="similarity">
    <text evidence="1">Belongs to the AIM32 family.</text>
</comment>
<dbReference type="Gene3D" id="3.40.30.10">
    <property type="entry name" value="Glutaredoxin"/>
    <property type="match status" value="1"/>
</dbReference>
<evidence type="ECO:0000256" key="1">
    <source>
        <dbReference type="ARBA" id="ARBA00038208"/>
    </source>
</evidence>
<feature type="region of interest" description="Disordered" evidence="3">
    <location>
        <begin position="206"/>
        <end position="225"/>
    </location>
</feature>
<sequence length="320" mass="34664">MPEGLEIDHKSPLAGVMAGYAEQVLICTGRDDWASRIEEENSGDNLAADLKELLGRGGVYSDPFNVVSVLNASFPCTPLPRAEVLNASAYLLPSFKYVPYLPRVSFDSVRMLVQGFLLPRKLHSAHAGLSPVHRDRLTRVPLAAQALPGVCDVRDVLVLICGHGGRDGRCGTMGPVLRDEFVDKLARAGFDVRFGPRLTSQCEQEENASANLQVPEPGATKPDSTSTAMDLAARKFKTGARVGLVSHIGGHKFAGNVIIYLPPGLLRDGLAHPLAGHGIWYGRVEPRHVEGLVEETLLKGRIVLDMMRGGIDAQRQILRP</sequence>
<dbReference type="InterPro" id="IPR009737">
    <property type="entry name" value="Aim32/Apd1-like"/>
</dbReference>
<dbReference type="AlphaFoldDB" id="A0A2C5Y962"/>
<dbReference type="PANTHER" id="PTHR31902">
    <property type="entry name" value="ACTIN PATCHES DISTAL PROTEIN 1"/>
    <property type="match status" value="1"/>
</dbReference>
<dbReference type="STRING" id="1399860.A0A2C5Y962"/>
<dbReference type="Pfam" id="PF06999">
    <property type="entry name" value="Suc_Fer-like"/>
    <property type="match status" value="1"/>
</dbReference>
<reference evidence="4 5" key="1">
    <citation type="submission" date="2017-06" db="EMBL/GenBank/DDBJ databases">
        <title>Ant-infecting Ophiocordyceps genomes reveal a high diversity of potential behavioral manipulation genes and a possible major role for enterotoxins.</title>
        <authorList>
            <person name="De Bekker C."/>
            <person name="Evans H.C."/>
            <person name="Brachmann A."/>
            <person name="Hughes D.P."/>
        </authorList>
    </citation>
    <scope>NUCLEOTIDE SEQUENCE [LARGE SCALE GENOMIC DNA]</scope>
    <source>
        <strain evidence="4 5">Map64</strain>
    </source>
</reference>
<proteinExistence type="inferred from homology"/>
<dbReference type="EMBL" id="NJET01000050">
    <property type="protein sequence ID" value="PHH63421.1"/>
    <property type="molecule type" value="Genomic_DNA"/>
</dbReference>
<name>A0A2C5Y962_9HYPO</name>